<evidence type="ECO:0000313" key="3">
    <source>
        <dbReference type="Proteomes" id="UP000663801"/>
    </source>
</evidence>
<dbReference type="EMBL" id="JAERWL010000006">
    <property type="protein sequence ID" value="MBM9476116.1"/>
    <property type="molecule type" value="Genomic_DNA"/>
</dbReference>
<sequence length="340" mass="34309">MSDAAVPSDVLGLFAHPAAASTPVGRPVVVVSPRSFGSTASSVDPAHRDEASDPAGPGRGAALRDLARPGSERHGSALHGSERHGSERHGSDLHGSDLHDLAGPGSAGTGPIGEQGADRGADPTRPTVVPVPEPLAVVLPRGGLPRGGVVSLAGQGATSLLFSLLAGSRVQWAALVGMPGIGLAAAAEFGIDLDRLVVIPDPGEDVLQVLSVLVDGVEVVAVAAPKAPPPAGRLRVLNGRLRQRGAVLLVAGPWPGADITLTATLQGWTGLHQGHGRLRDRELLVQARGRGAAAQGREAVVLLRSDRRSVRVVPAVAVPATGTAATGTSGEQERPTAAMG</sequence>
<dbReference type="RefSeq" id="WP_205256212.1">
    <property type="nucleotide sequence ID" value="NZ_BAAAPV010000003.1"/>
</dbReference>
<accession>A0A939C2L0</accession>
<dbReference type="Proteomes" id="UP000663801">
    <property type="component" value="Unassembled WGS sequence"/>
</dbReference>
<reference evidence="2" key="1">
    <citation type="submission" date="2021-01" db="EMBL/GenBank/DDBJ databases">
        <title>KCTC 19127 draft genome.</title>
        <authorList>
            <person name="An D."/>
        </authorList>
    </citation>
    <scope>NUCLEOTIDE SEQUENCE</scope>
    <source>
        <strain evidence="2">KCTC 19127</strain>
    </source>
</reference>
<keyword evidence="3" id="KW-1185">Reference proteome</keyword>
<feature type="compositionally biased region" description="Basic and acidic residues" evidence="1">
    <location>
        <begin position="65"/>
        <end position="100"/>
    </location>
</feature>
<dbReference type="AlphaFoldDB" id="A0A939C2L0"/>
<organism evidence="2 3">
    <name type="scientific">Nakamurella flavida</name>
    <dbReference type="NCBI Taxonomy" id="363630"/>
    <lineage>
        <taxon>Bacteria</taxon>
        <taxon>Bacillati</taxon>
        <taxon>Actinomycetota</taxon>
        <taxon>Actinomycetes</taxon>
        <taxon>Nakamurellales</taxon>
        <taxon>Nakamurellaceae</taxon>
        <taxon>Nakamurella</taxon>
    </lineage>
</organism>
<evidence type="ECO:0000256" key="1">
    <source>
        <dbReference type="SAM" id="MobiDB-lite"/>
    </source>
</evidence>
<protein>
    <submittedName>
        <fullName evidence="2">Uncharacterized protein</fullName>
    </submittedName>
</protein>
<comment type="caution">
    <text evidence="2">The sequence shown here is derived from an EMBL/GenBank/DDBJ whole genome shotgun (WGS) entry which is preliminary data.</text>
</comment>
<proteinExistence type="predicted"/>
<feature type="region of interest" description="Disordered" evidence="1">
    <location>
        <begin position="35"/>
        <end position="129"/>
    </location>
</feature>
<evidence type="ECO:0000313" key="2">
    <source>
        <dbReference type="EMBL" id="MBM9476116.1"/>
    </source>
</evidence>
<name>A0A939C2L0_9ACTN</name>
<gene>
    <name evidence="2" type="ORF">JL107_06640</name>
</gene>